<evidence type="ECO:0000313" key="8">
    <source>
        <dbReference type="Proteomes" id="UP001071230"/>
    </source>
</evidence>
<dbReference type="PANTHER" id="PTHR32071">
    <property type="entry name" value="TRANSCRIPTIONAL REGULATORY PROTEIN"/>
    <property type="match status" value="1"/>
</dbReference>
<dbReference type="SUPFAM" id="SSF46689">
    <property type="entry name" value="Homeodomain-like"/>
    <property type="match status" value="1"/>
</dbReference>
<dbReference type="InterPro" id="IPR025662">
    <property type="entry name" value="Sigma_54_int_dom_ATP-bd_1"/>
</dbReference>
<evidence type="ECO:0000256" key="4">
    <source>
        <dbReference type="ARBA" id="ARBA00023163"/>
    </source>
</evidence>
<dbReference type="AlphaFoldDB" id="A0A8S0Y1P5"/>
<dbReference type="Pfam" id="PF25601">
    <property type="entry name" value="AAA_lid_14"/>
    <property type="match status" value="1"/>
</dbReference>
<keyword evidence="3" id="KW-0805">Transcription regulation</keyword>
<keyword evidence="4" id="KW-0804">Transcription</keyword>
<keyword evidence="8" id="KW-1185">Reference proteome</keyword>
<dbReference type="GO" id="GO:0005524">
    <property type="term" value="F:ATP binding"/>
    <property type="evidence" value="ECO:0007669"/>
    <property type="project" value="UniProtKB-KW"/>
</dbReference>
<dbReference type="GO" id="GO:0006355">
    <property type="term" value="P:regulation of DNA-templated transcription"/>
    <property type="evidence" value="ECO:0007669"/>
    <property type="project" value="InterPro"/>
</dbReference>
<reference evidence="7" key="1">
    <citation type="submission" date="2014-11" db="EMBL/GenBank/DDBJ databases">
        <authorList>
            <person name="Hornung B.V."/>
        </authorList>
    </citation>
    <scope>NUCLEOTIDE SEQUENCE</scope>
    <source>
        <strain evidence="7">INE</strain>
    </source>
</reference>
<dbReference type="InterPro" id="IPR058031">
    <property type="entry name" value="AAA_lid_NorR"/>
</dbReference>
<keyword evidence="2" id="KW-0067">ATP-binding</keyword>
<protein>
    <submittedName>
        <fullName evidence="6">RNA polymerase sigma factor 54 interaction domain protein</fullName>
    </submittedName>
    <submittedName>
        <fullName evidence="7">Signal-transduction and transcriptional-control protein</fullName>
    </submittedName>
</protein>
<feature type="domain" description="Sigma-54 factor interaction" evidence="5">
    <location>
        <begin position="176"/>
        <end position="406"/>
    </location>
</feature>
<proteinExistence type="predicted"/>
<gene>
    <name evidence="6" type="ORF">DEACI_0392</name>
    <name evidence="7" type="ORF">DEACI_1795</name>
</gene>
<dbReference type="Pfam" id="PF00158">
    <property type="entry name" value="Sigma54_activat"/>
    <property type="match status" value="1"/>
</dbReference>
<evidence type="ECO:0000256" key="3">
    <source>
        <dbReference type="ARBA" id="ARBA00023015"/>
    </source>
</evidence>
<accession>A0A8S0Y1P5</accession>
<evidence type="ECO:0000313" key="6">
    <source>
        <dbReference type="EMBL" id="CAA7599765.1"/>
    </source>
</evidence>
<reference evidence="6" key="2">
    <citation type="submission" date="2020-01" db="EMBL/GenBank/DDBJ databases">
        <authorList>
            <person name="Hornung B."/>
        </authorList>
    </citation>
    <scope>NUCLEOTIDE SEQUENCE</scope>
    <source>
        <strain evidence="6">PacBioINE</strain>
    </source>
</reference>
<dbReference type="EMBL" id="LR746496">
    <property type="protein sequence ID" value="CAA7599765.1"/>
    <property type="molecule type" value="Genomic_DNA"/>
</dbReference>
<dbReference type="PROSITE" id="PS00688">
    <property type="entry name" value="SIGMA54_INTERACT_3"/>
    <property type="match status" value="1"/>
</dbReference>
<dbReference type="Gene3D" id="3.40.50.300">
    <property type="entry name" value="P-loop containing nucleotide triphosphate hydrolases"/>
    <property type="match status" value="1"/>
</dbReference>
<dbReference type="InterPro" id="IPR002078">
    <property type="entry name" value="Sigma_54_int"/>
</dbReference>
<dbReference type="Gene3D" id="1.10.8.60">
    <property type="match status" value="1"/>
</dbReference>
<name>A0A8S0Y1P5_9FIRM</name>
<sequence length="490" mass="54446">MFGVMLLTGIAQIQSFVQEYAEVIAQVLEVDVTIVDEECIRIAGTGPYKAKIGQFVPSGSLFQRIVQTGEHGIVRDQDRYPACRNCAIAAECLELATMGFPVVRKGKPIGVIGIMAVNREQKEKIIGSSDRLTDFLTHMSSLLESKLVLVEANHRLQDQVQAAMEVIGHNRSFGTMLGQSPAYRRLVEEAVRISTGTSTVLIRGESGTGKELLARAIHSAGERSGGPFVVVNCPSLPDNLLESELFGYEGGAFTGASRGGKPGKFELAQHGTIFLDEIGDLPLSLQPKLLRVIQERTVDRIGGREPIPVDVRVISATNRNLESMVESGAFRADLYYRLNVIPLFVPPLRERQEDIELYLYYFLRKYAQRLGKKIREVEPGLVQWFKDYRWPGNVRQLENVVEYLANMAQGDKVSFAEMPYNLVDNNLIDKENLPPSSGLSLEQRVAEFEKGLLAGYLPKGASLADKKRAAKELEISLATLYRRLEKYGLL</sequence>
<dbReference type="PROSITE" id="PS00675">
    <property type="entry name" value="SIGMA54_INTERACT_1"/>
    <property type="match status" value="1"/>
</dbReference>
<dbReference type="InterPro" id="IPR003593">
    <property type="entry name" value="AAA+_ATPase"/>
</dbReference>
<dbReference type="Proteomes" id="UP001071230">
    <property type="component" value="Unassembled WGS sequence"/>
</dbReference>
<dbReference type="CDD" id="cd00009">
    <property type="entry name" value="AAA"/>
    <property type="match status" value="1"/>
</dbReference>
<dbReference type="PANTHER" id="PTHR32071:SF57">
    <property type="entry name" value="C4-DICARBOXYLATE TRANSPORT TRANSCRIPTIONAL REGULATORY PROTEIN DCTD"/>
    <property type="match status" value="1"/>
</dbReference>
<evidence type="ECO:0000256" key="1">
    <source>
        <dbReference type="ARBA" id="ARBA00022741"/>
    </source>
</evidence>
<evidence type="ECO:0000256" key="2">
    <source>
        <dbReference type="ARBA" id="ARBA00022840"/>
    </source>
</evidence>
<dbReference type="GO" id="GO:0043565">
    <property type="term" value="F:sequence-specific DNA binding"/>
    <property type="evidence" value="ECO:0007669"/>
    <property type="project" value="InterPro"/>
</dbReference>
<dbReference type="InterPro" id="IPR002197">
    <property type="entry name" value="HTH_Fis"/>
</dbReference>
<evidence type="ECO:0000313" key="7">
    <source>
        <dbReference type="EMBL" id="CEJ07332.1"/>
    </source>
</evidence>
<evidence type="ECO:0000259" key="5">
    <source>
        <dbReference type="PROSITE" id="PS50045"/>
    </source>
</evidence>
<dbReference type="SUPFAM" id="SSF52540">
    <property type="entry name" value="P-loop containing nucleoside triphosphate hydrolases"/>
    <property type="match status" value="1"/>
</dbReference>
<dbReference type="KEGG" id="aacx:DEACI_0392"/>
<organism evidence="6">
    <name type="scientific">Acididesulfobacillus acetoxydans</name>
    <dbReference type="NCBI Taxonomy" id="1561005"/>
    <lineage>
        <taxon>Bacteria</taxon>
        <taxon>Bacillati</taxon>
        <taxon>Bacillota</taxon>
        <taxon>Clostridia</taxon>
        <taxon>Eubacteriales</taxon>
        <taxon>Peptococcaceae</taxon>
        <taxon>Acididesulfobacillus</taxon>
    </lineage>
</organism>
<dbReference type="Proteomes" id="UP000836597">
    <property type="component" value="Chromosome"/>
</dbReference>
<dbReference type="PROSITE" id="PS50045">
    <property type="entry name" value="SIGMA54_INTERACT_4"/>
    <property type="match status" value="1"/>
</dbReference>
<dbReference type="InterPro" id="IPR029016">
    <property type="entry name" value="GAF-like_dom_sf"/>
</dbReference>
<dbReference type="EMBL" id="CDGJ01000052">
    <property type="protein sequence ID" value="CEJ07332.1"/>
    <property type="molecule type" value="Genomic_DNA"/>
</dbReference>
<dbReference type="SMART" id="SM00382">
    <property type="entry name" value="AAA"/>
    <property type="match status" value="1"/>
</dbReference>
<dbReference type="Gene3D" id="1.10.10.60">
    <property type="entry name" value="Homeodomain-like"/>
    <property type="match status" value="1"/>
</dbReference>
<dbReference type="InterPro" id="IPR025944">
    <property type="entry name" value="Sigma_54_int_dom_CS"/>
</dbReference>
<dbReference type="Gene3D" id="3.30.450.40">
    <property type="match status" value="1"/>
</dbReference>
<dbReference type="FunFam" id="3.40.50.300:FF:000006">
    <property type="entry name" value="DNA-binding transcriptional regulator NtrC"/>
    <property type="match status" value="1"/>
</dbReference>
<keyword evidence="1" id="KW-0547">Nucleotide-binding</keyword>
<dbReference type="InterPro" id="IPR009057">
    <property type="entry name" value="Homeodomain-like_sf"/>
</dbReference>
<dbReference type="InterPro" id="IPR027417">
    <property type="entry name" value="P-loop_NTPase"/>
</dbReference>
<dbReference type="Pfam" id="PF02954">
    <property type="entry name" value="HTH_8"/>
    <property type="match status" value="1"/>
</dbReference>